<evidence type="ECO:0000256" key="4">
    <source>
        <dbReference type="ARBA" id="ARBA00022490"/>
    </source>
</evidence>
<feature type="compositionally biased region" description="Basic and acidic residues" evidence="9">
    <location>
        <begin position="155"/>
        <end position="176"/>
    </location>
</feature>
<dbReference type="OrthoDB" id="6123at2759"/>
<dbReference type="Proteomes" id="UP000054560">
    <property type="component" value="Unassembled WGS sequence"/>
</dbReference>
<feature type="compositionally biased region" description="Basic and acidic residues" evidence="9">
    <location>
        <begin position="1450"/>
        <end position="1460"/>
    </location>
</feature>
<evidence type="ECO:0000256" key="3">
    <source>
        <dbReference type="ARBA" id="ARBA00010042"/>
    </source>
</evidence>
<feature type="compositionally biased region" description="Basic and acidic residues" evidence="9">
    <location>
        <begin position="281"/>
        <end position="295"/>
    </location>
</feature>
<evidence type="ECO:0000256" key="2">
    <source>
        <dbReference type="ARBA" id="ARBA00004186"/>
    </source>
</evidence>
<feature type="region of interest" description="Disordered" evidence="9">
    <location>
        <begin position="616"/>
        <end position="675"/>
    </location>
</feature>
<accession>A0A0L0G5X0</accession>
<feature type="compositionally biased region" description="Basic and acidic residues" evidence="9">
    <location>
        <begin position="1850"/>
        <end position="1864"/>
    </location>
</feature>
<evidence type="ECO:0000259" key="10">
    <source>
        <dbReference type="Pfam" id="PF03941"/>
    </source>
</evidence>
<feature type="compositionally biased region" description="Basic and acidic residues" evidence="9">
    <location>
        <begin position="1339"/>
        <end position="1348"/>
    </location>
</feature>
<feature type="region of interest" description="Disordered" evidence="9">
    <location>
        <begin position="1376"/>
        <end position="1549"/>
    </location>
</feature>
<evidence type="ECO:0000256" key="9">
    <source>
        <dbReference type="SAM" id="MobiDB-lite"/>
    </source>
</evidence>
<dbReference type="GO" id="GO:0032133">
    <property type="term" value="C:chromosome passenger complex"/>
    <property type="evidence" value="ECO:0007669"/>
    <property type="project" value="TreeGrafter"/>
</dbReference>
<dbReference type="PANTHER" id="PTHR13142:SF1">
    <property type="entry name" value="INNER CENTROMERE PROTEIN"/>
    <property type="match status" value="1"/>
</dbReference>
<evidence type="ECO:0000313" key="12">
    <source>
        <dbReference type="Proteomes" id="UP000054560"/>
    </source>
</evidence>
<feature type="compositionally biased region" description="Polar residues" evidence="9">
    <location>
        <begin position="1710"/>
        <end position="1733"/>
    </location>
</feature>
<feature type="compositionally biased region" description="Polar residues" evidence="9">
    <location>
        <begin position="1414"/>
        <end position="1424"/>
    </location>
</feature>
<feature type="compositionally biased region" description="Basic and acidic residues" evidence="9">
    <location>
        <begin position="895"/>
        <end position="906"/>
    </location>
</feature>
<feature type="region of interest" description="Disordered" evidence="9">
    <location>
        <begin position="1584"/>
        <end position="1739"/>
    </location>
</feature>
<dbReference type="GO" id="GO:0005634">
    <property type="term" value="C:nucleus"/>
    <property type="evidence" value="ECO:0007669"/>
    <property type="project" value="UniProtKB-SubCell"/>
</dbReference>
<dbReference type="GO" id="GO:0051257">
    <property type="term" value="P:meiotic spindle midzone assembly"/>
    <property type="evidence" value="ECO:0007669"/>
    <property type="project" value="TreeGrafter"/>
</dbReference>
<feature type="region of interest" description="Disordered" evidence="9">
    <location>
        <begin position="1778"/>
        <end position="1900"/>
    </location>
</feature>
<keyword evidence="4" id="KW-0963">Cytoplasm</keyword>
<feature type="region of interest" description="Disordered" evidence="9">
    <location>
        <begin position="2281"/>
        <end position="2314"/>
    </location>
</feature>
<dbReference type="GO" id="GO:0000281">
    <property type="term" value="P:mitotic cytokinesis"/>
    <property type="evidence" value="ECO:0007669"/>
    <property type="project" value="TreeGrafter"/>
</dbReference>
<feature type="compositionally biased region" description="Polar residues" evidence="9">
    <location>
        <begin position="616"/>
        <end position="649"/>
    </location>
</feature>
<keyword evidence="5" id="KW-0159">Chromosome partition</keyword>
<feature type="compositionally biased region" description="Polar residues" evidence="9">
    <location>
        <begin position="731"/>
        <end position="742"/>
    </location>
</feature>
<feature type="region of interest" description="Disordered" evidence="9">
    <location>
        <begin position="2204"/>
        <end position="2226"/>
    </location>
</feature>
<comment type="similarity">
    <text evidence="3">Belongs to the INCENP family.</text>
</comment>
<gene>
    <name evidence="11" type="ORF">SARC_03429</name>
</gene>
<feature type="region of interest" description="Disordered" evidence="9">
    <location>
        <begin position="712"/>
        <end position="802"/>
    </location>
</feature>
<feature type="coiled-coil region" evidence="8">
    <location>
        <begin position="2093"/>
        <end position="2120"/>
    </location>
</feature>
<feature type="region of interest" description="Disordered" evidence="9">
    <location>
        <begin position="2330"/>
        <end position="2370"/>
    </location>
</feature>
<evidence type="ECO:0000256" key="1">
    <source>
        <dbReference type="ARBA" id="ARBA00004123"/>
    </source>
</evidence>
<keyword evidence="8" id="KW-0175">Coiled coil</keyword>
<protein>
    <recommendedName>
        <fullName evidence="10">Inner centromere protein ARK-binding domain-containing protein</fullName>
    </recommendedName>
</protein>
<dbReference type="PANTHER" id="PTHR13142">
    <property type="entry name" value="INNER CENTROMERE PROTEIN"/>
    <property type="match status" value="1"/>
</dbReference>
<feature type="region of interest" description="Disordered" evidence="9">
    <location>
        <begin position="1228"/>
        <end position="1274"/>
    </location>
</feature>
<evidence type="ECO:0000256" key="6">
    <source>
        <dbReference type="ARBA" id="ARBA00023212"/>
    </source>
</evidence>
<evidence type="ECO:0000256" key="7">
    <source>
        <dbReference type="ARBA" id="ARBA00023242"/>
    </source>
</evidence>
<feature type="region of interest" description="Disordered" evidence="9">
    <location>
        <begin position="2162"/>
        <end position="2181"/>
    </location>
</feature>
<feature type="compositionally biased region" description="Basic and acidic residues" evidence="9">
    <location>
        <begin position="743"/>
        <end position="767"/>
    </location>
</feature>
<sequence length="2438" mass="261691">MVTNDVDNQVSQAYDDLHSVFKQSEVDLLQEARTHMSWLDQFKLPQNLALPCGVKEEHLERSVAIERDTAPLIDITNAQIEPYTALTKKPANESSGEPGRTINPVSGNGTVRAGAASTVLAGQNLKDSQSHPHTPPAGSTKAAAAPGAKPVRLASDIDIHTPAKRDVGTEGTEKRATPTPKHTRERAEKCAKRMTPRRFGASPCAPNHRTPGTGSRAKRSRALTPQKARGRGAGAGHTGTTLSRYSVPNMGSPASAATSGGLMRGPATGHSKGLSTSKQNENIKDSDKQSEGTPRDVRIAIEIEPAPPYGGAIGAGVDQELTESLNSAHLTETQKVDWHIKGAMASDMIAVERNVSNVGMIEHSSLDNSALNTSALDTSGIVLPRASALDMSGILVFAEAPHVTSVASTAPAHQTPVRSQSDFTKAGAKHIHAVQHMVTDDTFAQTASNVANESLVGVIEPASIEKSTDQVAGMGAKEDHNATVASLDKCPTSSHAEILKADTDGPNTTSAASDTIAHPRRQSSRSIVRLRSLSDSKGSENSDQYDTQVPTKPVYLQPTLGCSSVLDGPSPLLPHTTTTPAIELRKPMNGAEGTVSVVQSLRGGVGSVLQMTQTHVPRGSTTGDLSTQSRGSERIASSSAMGNHCTCTGTALEKGSHGADKSDKPSPPPIHHPCGSNVIVQLGAVLPVSPHSKMDDVESIARTAGEAPDVDWLGENYKRSTRTSDADTSRNSEGTATKSGGTKQDRTDTHAAAHEKNAEQQHGDKQHIPHTRSNNDQHTPAFFDDNGPPQHKGGEAFGTPIEAPAPHHLAESTRIAHFTDDNGYRVGESVRMDNPKRRVAHPVPVSEKIWGEKPQPVRSGSLVRNEAVQKEVGTNPPASIVRVENAQSENSGAIERLDKETADPEKTQYASSPTIAQGKRATQGLPSNGGRLSEAEQHILDVSEAGSMADITVRLRNPLHNANVHPASEGVAASPGATESVAQHEYSFIRTVGGRQGHEMTQSNVSSESSALTATINATFLGTPMVQKTVASTPQASLNGSEIDSNRPHSRGGGTSAMSEESPLTIVAGSMTLGNSRMSIRMCMGGYSRRSSHAYRHRQTSGVQDASFVSRGGSGSNFNTSANSFATPSAVPRPRLSVGKDGVLVQFKEPGAHVGAYKAPAATRTVRSGEVDLDQRTMQAHSAATTIESQTHLAQLFRPSARGLRTAGNGASETAEPDSPRVVEIDATEMDQPHGTKQATDKASARSAVSTMNTDSDSRSKVDIAEPRGERRRSAADTCFGWRETAVKVRPTTRINTQLRQETLTYDTEDGANSGARVYKGTTAREEETIVRKHRAETTYTHHRDRESGLGPMPMRRESGVGPLLTEADDTFADARRQRDPPVAESVEGVEVSKSIQVEESTDGNEEKRPDKIVTTSIPATEQQPGIVKKEERQVAIQISQSQSAADDMDTPKDTVHEMPHNAPEPQADINPKAGVKSEHVVAQRSTSSSAIDLSESNFITPSQTPLQTPAAKPAVLPHATQGAPKPQTPVDEHQYPPPPAQATTTKDKVDAGTVPVLKEGIMPQASVVDKQKPMALKSVRQVQGNASRFTRPPHKDSVAPGPSALPKKKRGYDERKRRQEENIARIQAEKLRKQQEKEEKERQRMAEHLAHVENERQRKIKDKEERERHRKARLKGMKEETHDRKRKILVQSTHPPAEVAGAKKPKLGTHTNRPTQPPSISQKASVPTSGHSRSLLKAPVPVGPITVTATSTTTNITTTTNTVTTTTMPISTAARAEVQTAARAKDNAQIPPMEPATWPHDTDTALHPGTKTGREGDMLERADAPKSAVGHGRSDTLHGMDDGGAADLSSKRKTTEDSRERGTRAPGKAAVTRETGVSEAESVPHRTLLQTKQRETGDQPTDILAHTHTEERLQQDHPLQSPARHAQHAASADARAAKAPGGAEVTHTMTTANSVHTATHIGSRPVGTTGQVLSDANGLEDVQSEVQAYSGENDMDSERLGLVTEHFEETQRKIVHRGSVPGTPVVEPLRGALNFSTTKPAPKGSKSVTAPIQATPMASASSANTSTTEDHSALVRDDITHSSQTLTHDDEFAEQSERLDAEQKEIEAARARVANGKKLSAARFSAVRRATNERPIIKQREPLQNRPMGIETNAIVSAAAKLKESKEAESKRQQEKEEQRIRKLQIDNELARLHRERRELAAKAASIATPQTESSRYKEPADQQFATPTRISPVRTLRADEGPLGSVHHAHASHHDNRASYTLPNPSKSATGQVFRMGLNRAAPPAPPSAKSQSSSRHAMFSTPAAPTNTHQPVVPATHHVFKTPTPVIKRNTSKRKKVVHKDNYNIDDLRSDGTTDDDESPKKKIPDWAQGSSLRAALVDQYLTNSNPAAIFDHVATPKLDQIFSSPGTVKKAKWNNRTSSAMWKYDSPSGGLTKK</sequence>
<dbReference type="GO" id="GO:1990385">
    <property type="term" value="C:meiotic spindle midzone"/>
    <property type="evidence" value="ECO:0007669"/>
    <property type="project" value="TreeGrafter"/>
</dbReference>
<dbReference type="GO" id="GO:0000776">
    <property type="term" value="C:kinetochore"/>
    <property type="evidence" value="ECO:0007669"/>
    <property type="project" value="TreeGrafter"/>
</dbReference>
<evidence type="ECO:0000313" key="11">
    <source>
        <dbReference type="EMBL" id="KNC84349.1"/>
    </source>
</evidence>
<dbReference type="GO" id="GO:0030496">
    <property type="term" value="C:midbody"/>
    <property type="evidence" value="ECO:0007669"/>
    <property type="project" value="TreeGrafter"/>
</dbReference>
<feature type="compositionally biased region" description="Basic and acidic residues" evidence="9">
    <location>
        <begin position="654"/>
        <end position="664"/>
    </location>
</feature>
<dbReference type="InterPro" id="IPR005635">
    <property type="entry name" value="Inner_centromere_prot_ARK-bd"/>
</dbReference>
<feature type="domain" description="Inner centromere protein ARK-binding" evidence="10">
    <location>
        <begin position="2350"/>
        <end position="2406"/>
    </location>
</feature>
<proteinExistence type="inferred from homology"/>
<dbReference type="STRING" id="667725.A0A0L0G5X0"/>
<dbReference type="RefSeq" id="XP_014158251.1">
    <property type="nucleotide sequence ID" value="XM_014302776.1"/>
</dbReference>
<feature type="compositionally biased region" description="Basic and acidic residues" evidence="9">
    <location>
        <begin position="1833"/>
        <end position="1842"/>
    </location>
</feature>
<evidence type="ECO:0000256" key="5">
    <source>
        <dbReference type="ARBA" id="ARBA00022829"/>
    </source>
</evidence>
<feature type="compositionally biased region" description="Basic and acidic residues" evidence="9">
    <location>
        <begin position="1612"/>
        <end position="1668"/>
    </location>
</feature>
<feature type="compositionally biased region" description="Polar residues" evidence="9">
    <location>
        <begin position="1484"/>
        <end position="1508"/>
    </location>
</feature>
<feature type="region of interest" description="Disordered" evidence="9">
    <location>
        <begin position="87"/>
        <end position="111"/>
    </location>
</feature>
<feature type="region of interest" description="Disordered" evidence="9">
    <location>
        <begin position="1031"/>
        <end position="1062"/>
    </location>
</feature>
<dbReference type="Gene3D" id="6.10.250.2990">
    <property type="match status" value="1"/>
</dbReference>
<feature type="region of interest" description="Disordered" evidence="9">
    <location>
        <begin position="886"/>
        <end position="931"/>
    </location>
</feature>
<feature type="compositionally biased region" description="Basic and acidic residues" evidence="9">
    <location>
        <begin position="1813"/>
        <end position="1825"/>
    </location>
</feature>
<feature type="compositionally biased region" description="Low complexity" evidence="9">
    <location>
        <begin position="1436"/>
        <end position="1446"/>
    </location>
</feature>
<feature type="compositionally biased region" description="Basic and acidic residues" evidence="9">
    <location>
        <begin position="716"/>
        <end position="730"/>
    </location>
</feature>
<dbReference type="eggNOG" id="KOG4456">
    <property type="taxonomic scope" value="Eukaryota"/>
</dbReference>
<feature type="compositionally biased region" description="Low complexity" evidence="9">
    <location>
        <begin position="136"/>
        <end position="150"/>
    </location>
</feature>
<keyword evidence="7" id="KW-0539">Nucleus</keyword>
<feature type="region of interest" description="Disordered" evidence="9">
    <location>
        <begin position="1339"/>
        <end position="1361"/>
    </location>
</feature>
<feature type="region of interest" description="Disordered" evidence="9">
    <location>
        <begin position="125"/>
        <end position="295"/>
    </location>
</feature>
<name>A0A0L0G5X0_9EUKA</name>
<feature type="region of interest" description="Disordered" evidence="9">
    <location>
        <begin position="499"/>
        <end position="548"/>
    </location>
</feature>
<dbReference type="Pfam" id="PF03941">
    <property type="entry name" value="INCENP_ARK-bind"/>
    <property type="match status" value="1"/>
</dbReference>
<evidence type="ECO:0000256" key="8">
    <source>
        <dbReference type="SAM" id="Coils"/>
    </source>
</evidence>
<dbReference type="GeneID" id="25903933"/>
<keyword evidence="12" id="KW-1185">Reference proteome</keyword>
<feature type="compositionally biased region" description="Low complexity" evidence="9">
    <location>
        <begin position="1921"/>
        <end position="1944"/>
    </location>
</feature>
<dbReference type="EMBL" id="KQ241770">
    <property type="protein sequence ID" value="KNC84349.1"/>
    <property type="molecule type" value="Genomic_DNA"/>
</dbReference>
<feature type="compositionally biased region" description="Basic and acidic residues" evidence="9">
    <location>
        <begin position="1231"/>
        <end position="1244"/>
    </location>
</feature>
<keyword evidence="6" id="KW-0206">Cytoskeleton</keyword>
<dbReference type="GO" id="GO:0051310">
    <property type="term" value="P:metaphase chromosome alignment"/>
    <property type="evidence" value="ECO:0007669"/>
    <property type="project" value="TreeGrafter"/>
</dbReference>
<feature type="compositionally biased region" description="Polar residues" evidence="9">
    <location>
        <begin position="1031"/>
        <end position="1043"/>
    </location>
</feature>
<feature type="compositionally biased region" description="Basic and acidic residues" evidence="9">
    <location>
        <begin position="1256"/>
        <end position="1274"/>
    </location>
</feature>
<feature type="compositionally biased region" description="Basic and acidic residues" evidence="9">
    <location>
        <begin position="2342"/>
        <end position="2355"/>
    </location>
</feature>
<comment type="subcellular location">
    <subcellularLocation>
        <location evidence="2">Cytoplasm</location>
        <location evidence="2">Cytoskeleton</location>
        <location evidence="2">Spindle</location>
    </subcellularLocation>
    <subcellularLocation>
        <location evidence="1">Nucleus</location>
    </subcellularLocation>
</comment>
<feature type="region of interest" description="Disordered" evidence="9">
    <location>
        <begin position="1912"/>
        <end position="1945"/>
    </location>
</feature>
<reference evidence="11 12" key="1">
    <citation type="submission" date="2011-02" db="EMBL/GenBank/DDBJ databases">
        <title>The Genome Sequence of Sphaeroforma arctica JP610.</title>
        <authorList>
            <consortium name="The Broad Institute Genome Sequencing Platform"/>
            <person name="Russ C."/>
            <person name="Cuomo C."/>
            <person name="Young S.K."/>
            <person name="Zeng Q."/>
            <person name="Gargeya S."/>
            <person name="Alvarado L."/>
            <person name="Berlin A."/>
            <person name="Chapman S.B."/>
            <person name="Chen Z."/>
            <person name="Freedman E."/>
            <person name="Gellesch M."/>
            <person name="Goldberg J."/>
            <person name="Griggs A."/>
            <person name="Gujja S."/>
            <person name="Heilman E."/>
            <person name="Heiman D."/>
            <person name="Howarth C."/>
            <person name="Mehta T."/>
            <person name="Neiman D."/>
            <person name="Pearson M."/>
            <person name="Roberts A."/>
            <person name="Saif S."/>
            <person name="Shea T."/>
            <person name="Shenoy N."/>
            <person name="Sisk P."/>
            <person name="Stolte C."/>
            <person name="Sykes S."/>
            <person name="White J."/>
            <person name="Yandava C."/>
            <person name="Burger G."/>
            <person name="Gray M.W."/>
            <person name="Holland P.W.H."/>
            <person name="King N."/>
            <person name="Lang F.B.F."/>
            <person name="Roger A.J."/>
            <person name="Ruiz-Trillo I."/>
            <person name="Haas B."/>
            <person name="Nusbaum C."/>
            <person name="Birren B."/>
        </authorList>
    </citation>
    <scope>NUCLEOTIDE SEQUENCE [LARGE SCALE GENOMIC DNA]</scope>
    <source>
        <strain evidence="11 12">JP610</strain>
    </source>
</reference>
<organism evidence="11 12">
    <name type="scientific">Sphaeroforma arctica JP610</name>
    <dbReference type="NCBI Taxonomy" id="667725"/>
    <lineage>
        <taxon>Eukaryota</taxon>
        <taxon>Ichthyosporea</taxon>
        <taxon>Ichthyophonida</taxon>
        <taxon>Sphaeroforma</taxon>
    </lineage>
</organism>